<comment type="caution">
    <text evidence="2">The sequence shown here is derived from an EMBL/GenBank/DDBJ whole genome shotgun (WGS) entry which is preliminary data.</text>
</comment>
<evidence type="ECO:0000313" key="2">
    <source>
        <dbReference type="EMBL" id="PRX19075.1"/>
    </source>
</evidence>
<accession>A0A2T0K7U7</accession>
<proteinExistence type="predicted"/>
<sequence>MQEESVRCDTELHPLAPSQEAIWEFIHYFSPDDPGAERFNVCDFRLLEGPVHLESLYDAIDDVARRHDALRIEFAELGRDPLLRILHDVRPVVSFVDLSELPEEKQPGQVARLIQESSAQSFDFRKAPLWSVRLVRIAPERHLVVAGFSHLVCDGRSLSVFFNDLMRNYSIRRGDLPRTAGTGPTTPGAPREVAFREIAELQRVAQDSTTGDCQTAGLGPARPVILFPVRAQRGELSGADMVAESSYAFSFEDGIASGVRRLAWQLRTTPFVVLLAAYQVCLRLRTGLDDLRIGTVTLARGKMDGSAQSMGQFTTNVYLLSAARADVSLRDVVTRTHARLKCETTRGWSFKRIARAVHPDFEKERPWPFVHLFHSWFQADPPRFHEDERVGNLSISRPDMFWPTGVTANGPLMPPAGDLELWMKRGAPSISVNRARTGGTVTYNPCFFEADVAAGLARDYRRTVGEFVERPDLPVGRVQLGQD</sequence>
<dbReference type="PANTHER" id="PTHR45527">
    <property type="entry name" value="NONRIBOSOMAL PEPTIDE SYNTHETASE"/>
    <property type="match status" value="1"/>
</dbReference>
<dbReference type="AlphaFoldDB" id="A0A2T0K7U7"/>
<gene>
    <name evidence="2" type="ORF">CLV67_111223</name>
</gene>
<organism evidence="2 3">
    <name type="scientific">Actinoplanes italicus</name>
    <dbReference type="NCBI Taxonomy" id="113567"/>
    <lineage>
        <taxon>Bacteria</taxon>
        <taxon>Bacillati</taxon>
        <taxon>Actinomycetota</taxon>
        <taxon>Actinomycetes</taxon>
        <taxon>Micromonosporales</taxon>
        <taxon>Micromonosporaceae</taxon>
        <taxon>Actinoplanes</taxon>
    </lineage>
</organism>
<reference evidence="2 3" key="1">
    <citation type="submission" date="2018-03" db="EMBL/GenBank/DDBJ databases">
        <title>Genomic Encyclopedia of Archaeal and Bacterial Type Strains, Phase II (KMG-II): from individual species to whole genera.</title>
        <authorList>
            <person name="Goeker M."/>
        </authorList>
    </citation>
    <scope>NUCLEOTIDE SEQUENCE [LARGE SCALE GENOMIC DNA]</scope>
    <source>
        <strain evidence="2 3">DSM 43146</strain>
    </source>
</reference>
<dbReference type="Gene3D" id="3.30.559.30">
    <property type="entry name" value="Nonribosomal peptide synthetase, condensation domain"/>
    <property type="match status" value="1"/>
</dbReference>
<evidence type="ECO:0000313" key="3">
    <source>
        <dbReference type="Proteomes" id="UP000239415"/>
    </source>
</evidence>
<feature type="domain" description="Condensation" evidence="1">
    <location>
        <begin position="14"/>
        <end position="175"/>
    </location>
</feature>
<dbReference type="GO" id="GO:0043041">
    <property type="term" value="P:amino acid activation for nonribosomal peptide biosynthetic process"/>
    <property type="evidence" value="ECO:0007669"/>
    <property type="project" value="TreeGrafter"/>
</dbReference>
<dbReference type="Proteomes" id="UP000239415">
    <property type="component" value="Unassembled WGS sequence"/>
</dbReference>
<dbReference type="GO" id="GO:0003824">
    <property type="term" value="F:catalytic activity"/>
    <property type="evidence" value="ECO:0007669"/>
    <property type="project" value="InterPro"/>
</dbReference>
<dbReference type="GO" id="GO:0031177">
    <property type="term" value="F:phosphopantetheine binding"/>
    <property type="evidence" value="ECO:0007669"/>
    <property type="project" value="TreeGrafter"/>
</dbReference>
<dbReference type="RefSeq" id="WP_106323073.1">
    <property type="nucleotide sequence ID" value="NZ_BOMO01000090.1"/>
</dbReference>
<name>A0A2T0K7U7_9ACTN</name>
<keyword evidence="3" id="KW-1185">Reference proteome</keyword>
<dbReference type="Gene3D" id="3.30.559.10">
    <property type="entry name" value="Chloramphenicol acetyltransferase-like domain"/>
    <property type="match status" value="1"/>
</dbReference>
<dbReference type="GO" id="GO:0008610">
    <property type="term" value="P:lipid biosynthetic process"/>
    <property type="evidence" value="ECO:0007669"/>
    <property type="project" value="UniProtKB-ARBA"/>
</dbReference>
<dbReference type="InterPro" id="IPR023213">
    <property type="entry name" value="CAT-like_dom_sf"/>
</dbReference>
<dbReference type="GO" id="GO:0005737">
    <property type="term" value="C:cytoplasm"/>
    <property type="evidence" value="ECO:0007669"/>
    <property type="project" value="TreeGrafter"/>
</dbReference>
<dbReference type="PANTHER" id="PTHR45527:SF1">
    <property type="entry name" value="FATTY ACID SYNTHASE"/>
    <property type="match status" value="1"/>
</dbReference>
<dbReference type="OrthoDB" id="2472181at2"/>
<protein>
    <submittedName>
        <fullName evidence="2">Condensation domain-containing protein</fullName>
    </submittedName>
</protein>
<dbReference type="GO" id="GO:0044550">
    <property type="term" value="P:secondary metabolite biosynthetic process"/>
    <property type="evidence" value="ECO:0007669"/>
    <property type="project" value="TreeGrafter"/>
</dbReference>
<evidence type="ECO:0000259" key="1">
    <source>
        <dbReference type="Pfam" id="PF00668"/>
    </source>
</evidence>
<dbReference type="Pfam" id="PF00668">
    <property type="entry name" value="Condensation"/>
    <property type="match status" value="1"/>
</dbReference>
<dbReference type="SUPFAM" id="SSF52777">
    <property type="entry name" value="CoA-dependent acyltransferases"/>
    <property type="match status" value="2"/>
</dbReference>
<dbReference type="EMBL" id="PVMZ01000011">
    <property type="protein sequence ID" value="PRX19075.1"/>
    <property type="molecule type" value="Genomic_DNA"/>
</dbReference>
<dbReference type="InterPro" id="IPR001242">
    <property type="entry name" value="Condensation_dom"/>
</dbReference>